<organism evidence="2 5">
    <name type="scientific">Aphanomyces astaci</name>
    <name type="common">Crayfish plague agent</name>
    <dbReference type="NCBI Taxonomy" id="112090"/>
    <lineage>
        <taxon>Eukaryota</taxon>
        <taxon>Sar</taxon>
        <taxon>Stramenopiles</taxon>
        <taxon>Oomycota</taxon>
        <taxon>Saprolegniomycetes</taxon>
        <taxon>Saprolegniales</taxon>
        <taxon>Verrucalvaceae</taxon>
        <taxon>Aphanomyces</taxon>
    </lineage>
</organism>
<name>A0A397ANJ8_APHAT</name>
<keyword evidence="1" id="KW-1133">Transmembrane helix</keyword>
<dbReference type="Proteomes" id="UP000266196">
    <property type="component" value="Unassembled WGS sequence"/>
</dbReference>
<evidence type="ECO:0000313" key="4">
    <source>
        <dbReference type="EMBL" id="RHZ11003.1"/>
    </source>
</evidence>
<keyword evidence="1" id="KW-0472">Membrane</keyword>
<evidence type="ECO:0000313" key="7">
    <source>
        <dbReference type="Proteomes" id="UP000283543"/>
    </source>
</evidence>
<dbReference type="Proteomes" id="UP000265427">
    <property type="component" value="Unassembled WGS sequence"/>
</dbReference>
<reference evidence="5 6" key="1">
    <citation type="submission" date="2018-08" db="EMBL/GenBank/DDBJ databases">
        <title>Aphanomyces genome sequencing and annotation.</title>
        <authorList>
            <person name="Minardi D."/>
            <person name="Oidtmann B."/>
            <person name="Van Der Giezen M."/>
            <person name="Studholme D.J."/>
        </authorList>
    </citation>
    <scope>NUCLEOTIDE SEQUENCE [LARGE SCALE GENOMIC DNA]</scope>
    <source>
        <strain evidence="4 6">197901</strain>
        <strain evidence="2 5">Kv</strain>
        <strain evidence="3 7">Si</strain>
    </source>
</reference>
<evidence type="ECO:0000256" key="1">
    <source>
        <dbReference type="SAM" id="Phobius"/>
    </source>
</evidence>
<accession>A0A397ANJ8</accession>
<proteinExistence type="predicted"/>
<evidence type="ECO:0000313" key="2">
    <source>
        <dbReference type="EMBL" id="RHY09302.1"/>
    </source>
</evidence>
<evidence type="ECO:0000313" key="3">
    <source>
        <dbReference type="EMBL" id="RHY67096.1"/>
    </source>
</evidence>
<gene>
    <name evidence="4" type="ORF">DYB31_013050</name>
    <name evidence="3" type="ORF">DYB34_009758</name>
    <name evidence="2" type="ORF">DYB36_005258</name>
</gene>
<dbReference type="EMBL" id="QUTE01011092">
    <property type="protein sequence ID" value="RHZ11003.1"/>
    <property type="molecule type" value="Genomic_DNA"/>
</dbReference>
<dbReference type="EMBL" id="QUSZ01005526">
    <property type="protein sequence ID" value="RHY09302.1"/>
    <property type="molecule type" value="Genomic_DNA"/>
</dbReference>
<comment type="caution">
    <text evidence="2">The sequence shown here is derived from an EMBL/GenBank/DDBJ whole genome shotgun (WGS) entry which is preliminary data.</text>
</comment>
<dbReference type="Proteomes" id="UP000283543">
    <property type="component" value="Unassembled WGS sequence"/>
</dbReference>
<keyword evidence="1" id="KW-0812">Transmembrane</keyword>
<feature type="transmembrane region" description="Helical" evidence="1">
    <location>
        <begin position="12"/>
        <end position="34"/>
    </location>
</feature>
<evidence type="ECO:0000313" key="6">
    <source>
        <dbReference type="Proteomes" id="UP000266196"/>
    </source>
</evidence>
<evidence type="ECO:0000313" key="5">
    <source>
        <dbReference type="Proteomes" id="UP000265427"/>
    </source>
</evidence>
<dbReference type="EMBL" id="QUTB01003592">
    <property type="protein sequence ID" value="RHY67096.1"/>
    <property type="molecule type" value="Genomic_DNA"/>
</dbReference>
<dbReference type="AlphaFoldDB" id="A0A397ANJ8"/>
<protein>
    <submittedName>
        <fullName evidence="2">Uncharacterized protein</fullName>
    </submittedName>
</protein>
<sequence length="116" mass="13122">MTSWSHACMSTVYGWLHWITMSMLPFSFVSNTLARRYTKIDPISRTSFMKDMHALCYHVERKISSQLHDKFALVHDGWSHGVEADAIKALRDSQASQGSEEGFAVLVLSLAERSVS</sequence>
<dbReference type="VEuPathDB" id="FungiDB:H257_01991"/>